<dbReference type="Pfam" id="PF03663">
    <property type="entry name" value="Glyco_hydro_76"/>
    <property type="match status" value="1"/>
</dbReference>
<protein>
    <recommendedName>
        <fullName evidence="6">Glycoside hydrolase family 76 protein</fullName>
    </recommendedName>
</protein>
<organism evidence="4 5">
    <name type="scientific">Mycena albidolilacea</name>
    <dbReference type="NCBI Taxonomy" id="1033008"/>
    <lineage>
        <taxon>Eukaryota</taxon>
        <taxon>Fungi</taxon>
        <taxon>Dikarya</taxon>
        <taxon>Basidiomycota</taxon>
        <taxon>Agaricomycotina</taxon>
        <taxon>Agaricomycetes</taxon>
        <taxon>Agaricomycetidae</taxon>
        <taxon>Agaricales</taxon>
        <taxon>Marasmiineae</taxon>
        <taxon>Mycenaceae</taxon>
        <taxon>Mycena</taxon>
    </lineage>
</organism>
<evidence type="ECO:0008006" key="6">
    <source>
        <dbReference type="Google" id="ProtNLM"/>
    </source>
</evidence>
<feature type="transmembrane region" description="Helical" evidence="2">
    <location>
        <begin position="435"/>
        <end position="460"/>
    </location>
</feature>
<dbReference type="AlphaFoldDB" id="A0AAD7EUV2"/>
<evidence type="ECO:0000256" key="3">
    <source>
        <dbReference type="SAM" id="SignalP"/>
    </source>
</evidence>
<name>A0AAD7EUV2_9AGAR</name>
<proteinExistence type="predicted"/>
<keyword evidence="5" id="KW-1185">Reference proteome</keyword>
<evidence type="ECO:0000313" key="4">
    <source>
        <dbReference type="EMBL" id="KAJ7351409.1"/>
    </source>
</evidence>
<keyword evidence="2" id="KW-0472">Membrane</keyword>
<dbReference type="EMBL" id="JARIHO010000013">
    <property type="protein sequence ID" value="KAJ7351409.1"/>
    <property type="molecule type" value="Genomic_DNA"/>
</dbReference>
<evidence type="ECO:0000256" key="2">
    <source>
        <dbReference type="SAM" id="Phobius"/>
    </source>
</evidence>
<sequence>MLPLTLLSIFVFFSESNAAPALRARSSISESSWRKPNVTQSLADLVDIASAALTKAVDGVNTLNQFDGMSLPVSGQTYEFVATLYTEMAQFDMITNQTRYEDVLQQSFSRTQQTRPNFADEQSYGYAALQAYFAYHNSTFLQYAIQSWSFGRSYTLSQAGTVTGKNFTALGACNGTTMAGGTSWSVDGSGIAADDNTDVGRRKTTTASDPSVAAQSTGYFMLLSALLAEATSNPTYLDAATESANFIHSHLYDSNGLVLQVVSADQNDSCQVLDDSLNTPNSGLFIEGLAVLVSQTQDASMQTLLNDLISNVLSNPTWQTTGGIIASGGSFILFNHFYTGKNGESIIVRALTAAYVRNVTTPAIRKSLRDYVSVQLNAVLDLATNGDNIYGIQWTDYRTSPLLNTAYLIASDANATASSTSPSSTQSPTPSKTPAAATIAGATIGTVLTVAIGVGIYLIIRHRARERQLLAPEPIPAAYPSVAPPADFSFIPRLYAVAEKSRLPPRHVPQISDATFPSTSTGSNSLPGTVHTAAVAARRDSRVLGEEPPPEYVALGR</sequence>
<feature type="signal peptide" evidence="3">
    <location>
        <begin position="1"/>
        <end position="18"/>
    </location>
</feature>
<dbReference type="PANTHER" id="PTHR47791:SF3">
    <property type="entry name" value="MEIOTICALLY UP-REGULATED GENE 191 PROTEIN"/>
    <property type="match status" value="1"/>
</dbReference>
<evidence type="ECO:0000313" key="5">
    <source>
        <dbReference type="Proteomes" id="UP001218218"/>
    </source>
</evidence>
<feature type="compositionally biased region" description="Polar residues" evidence="1">
    <location>
        <begin position="512"/>
        <end position="527"/>
    </location>
</feature>
<dbReference type="InterPro" id="IPR005198">
    <property type="entry name" value="Glyco_hydro_76"/>
</dbReference>
<dbReference type="InterPro" id="IPR053169">
    <property type="entry name" value="MUG_Protein"/>
</dbReference>
<keyword evidence="3" id="KW-0732">Signal</keyword>
<dbReference type="SUPFAM" id="SSF48208">
    <property type="entry name" value="Six-hairpin glycosidases"/>
    <property type="match status" value="1"/>
</dbReference>
<dbReference type="Gene3D" id="1.50.10.20">
    <property type="match status" value="1"/>
</dbReference>
<keyword evidence="2" id="KW-0812">Transmembrane</keyword>
<dbReference type="InterPro" id="IPR008928">
    <property type="entry name" value="6-hairpin_glycosidase_sf"/>
</dbReference>
<keyword evidence="2" id="KW-1133">Transmembrane helix</keyword>
<accession>A0AAD7EUV2</accession>
<dbReference type="GO" id="GO:0005975">
    <property type="term" value="P:carbohydrate metabolic process"/>
    <property type="evidence" value="ECO:0007669"/>
    <property type="project" value="InterPro"/>
</dbReference>
<dbReference type="PANTHER" id="PTHR47791">
    <property type="entry name" value="MEIOTICALLY UP-REGULATED GENE 191 PROTEIN"/>
    <property type="match status" value="1"/>
</dbReference>
<feature type="chain" id="PRO_5041931613" description="Glycoside hydrolase family 76 protein" evidence="3">
    <location>
        <begin position="19"/>
        <end position="557"/>
    </location>
</feature>
<reference evidence="4" key="1">
    <citation type="submission" date="2023-03" db="EMBL/GenBank/DDBJ databases">
        <title>Massive genome expansion in bonnet fungi (Mycena s.s.) driven by repeated elements and novel gene families across ecological guilds.</title>
        <authorList>
            <consortium name="Lawrence Berkeley National Laboratory"/>
            <person name="Harder C.B."/>
            <person name="Miyauchi S."/>
            <person name="Viragh M."/>
            <person name="Kuo A."/>
            <person name="Thoen E."/>
            <person name="Andreopoulos B."/>
            <person name="Lu D."/>
            <person name="Skrede I."/>
            <person name="Drula E."/>
            <person name="Henrissat B."/>
            <person name="Morin E."/>
            <person name="Kohler A."/>
            <person name="Barry K."/>
            <person name="LaButti K."/>
            <person name="Morin E."/>
            <person name="Salamov A."/>
            <person name="Lipzen A."/>
            <person name="Mereny Z."/>
            <person name="Hegedus B."/>
            <person name="Baldrian P."/>
            <person name="Stursova M."/>
            <person name="Weitz H."/>
            <person name="Taylor A."/>
            <person name="Grigoriev I.V."/>
            <person name="Nagy L.G."/>
            <person name="Martin F."/>
            <person name="Kauserud H."/>
        </authorList>
    </citation>
    <scope>NUCLEOTIDE SEQUENCE</scope>
    <source>
        <strain evidence="4">CBHHK002</strain>
    </source>
</reference>
<comment type="caution">
    <text evidence="4">The sequence shown here is derived from an EMBL/GenBank/DDBJ whole genome shotgun (WGS) entry which is preliminary data.</text>
</comment>
<dbReference type="Proteomes" id="UP001218218">
    <property type="component" value="Unassembled WGS sequence"/>
</dbReference>
<feature type="region of interest" description="Disordered" evidence="1">
    <location>
        <begin position="508"/>
        <end position="557"/>
    </location>
</feature>
<evidence type="ECO:0000256" key="1">
    <source>
        <dbReference type="SAM" id="MobiDB-lite"/>
    </source>
</evidence>
<gene>
    <name evidence="4" type="ORF">DFH08DRAFT_1078428</name>
</gene>